<dbReference type="EMBL" id="CP051167">
    <property type="protein sequence ID" value="QIZ72787.1"/>
    <property type="molecule type" value="Genomic_DNA"/>
</dbReference>
<evidence type="ECO:0000259" key="3">
    <source>
        <dbReference type="Pfam" id="PF08719"/>
    </source>
</evidence>
<dbReference type="CDD" id="cd15457">
    <property type="entry name" value="NADAR"/>
    <property type="match status" value="1"/>
</dbReference>
<proteinExistence type="predicted"/>
<name>A0A6H1U341_9CYAN</name>
<organism evidence="4 5">
    <name type="scientific">Oxynema aestuarii AP17</name>
    <dbReference type="NCBI Taxonomy" id="2064643"/>
    <lineage>
        <taxon>Bacteria</taxon>
        <taxon>Bacillati</taxon>
        <taxon>Cyanobacteriota</taxon>
        <taxon>Cyanophyceae</taxon>
        <taxon>Oscillatoriophycideae</taxon>
        <taxon>Oscillatoriales</taxon>
        <taxon>Oscillatoriaceae</taxon>
        <taxon>Oxynema</taxon>
        <taxon>Oxynema aestuarii</taxon>
    </lineage>
</organism>
<dbReference type="AlphaFoldDB" id="A0A6H1U341"/>
<sequence>MTIYFYKVPDPYGCFSNFSPHSIHLNGRDWPTVEHYYQAHKFVGTRDEGLIEKIRGVKTPEEAAALGRDRGYEVRSDWEGVKREIMYEAVLTKFLTHRDIQKVLLETGDEAIVEDSPTDYYWGCGAEKTGANHLGKILMEVRSQLRDRAVFTETIVGG</sequence>
<dbReference type="Pfam" id="PF08719">
    <property type="entry name" value="NADAR"/>
    <property type="match status" value="1"/>
</dbReference>
<dbReference type="InterPro" id="IPR012816">
    <property type="entry name" value="NADAR"/>
</dbReference>
<dbReference type="SUPFAM" id="SSF143990">
    <property type="entry name" value="YbiA-like"/>
    <property type="match status" value="1"/>
</dbReference>
<comment type="catalytic activity">
    <reaction evidence="2">
        <text>2,5-diamino-6-hydroxy-4-(5-phosphoribosylamino)-pyrimidine + H2O = 2,5,6-triamino-4-hydroxypyrimidine + D-ribose 5-phosphate</text>
        <dbReference type="Rhea" id="RHEA:23436"/>
        <dbReference type="ChEBI" id="CHEBI:15377"/>
        <dbReference type="ChEBI" id="CHEBI:58614"/>
        <dbReference type="ChEBI" id="CHEBI:78346"/>
        <dbReference type="ChEBI" id="CHEBI:137796"/>
    </reaction>
</comment>
<dbReference type="Gene3D" id="1.10.357.40">
    <property type="entry name" value="YbiA-like"/>
    <property type="match status" value="1"/>
</dbReference>
<evidence type="ECO:0000256" key="1">
    <source>
        <dbReference type="ARBA" id="ARBA00000022"/>
    </source>
</evidence>
<accession>A0A6H1U341</accession>
<dbReference type="KEGG" id="oxy:HCG48_21110"/>
<dbReference type="NCBIfam" id="TIGR02464">
    <property type="entry name" value="ribofla_fusion"/>
    <property type="match status" value="1"/>
</dbReference>
<evidence type="ECO:0000256" key="2">
    <source>
        <dbReference type="ARBA" id="ARBA00000751"/>
    </source>
</evidence>
<dbReference type="InterPro" id="IPR037238">
    <property type="entry name" value="YbiA-like_sf"/>
</dbReference>
<gene>
    <name evidence="4" type="ORF">HCG48_21110</name>
</gene>
<comment type="catalytic activity">
    <reaction evidence="1">
        <text>5-amino-6-(5-phospho-D-ribosylamino)uracil + H2O = 5,6-diaminouracil + D-ribose 5-phosphate</text>
        <dbReference type="Rhea" id="RHEA:55020"/>
        <dbReference type="ChEBI" id="CHEBI:15377"/>
        <dbReference type="ChEBI" id="CHEBI:46252"/>
        <dbReference type="ChEBI" id="CHEBI:58453"/>
        <dbReference type="ChEBI" id="CHEBI:78346"/>
    </reaction>
</comment>
<feature type="domain" description="NADAR" evidence="3">
    <location>
        <begin position="4"/>
        <end position="146"/>
    </location>
</feature>
<protein>
    <submittedName>
        <fullName evidence="4">NADAR family protein</fullName>
    </submittedName>
</protein>
<keyword evidence="5" id="KW-1185">Reference proteome</keyword>
<evidence type="ECO:0000313" key="5">
    <source>
        <dbReference type="Proteomes" id="UP000500857"/>
    </source>
</evidence>
<evidence type="ECO:0000313" key="4">
    <source>
        <dbReference type="EMBL" id="QIZ72787.1"/>
    </source>
</evidence>
<dbReference type="Proteomes" id="UP000500857">
    <property type="component" value="Chromosome"/>
</dbReference>
<dbReference type="RefSeq" id="WP_168570934.1">
    <property type="nucleotide sequence ID" value="NZ_CP051167.1"/>
</dbReference>
<reference evidence="4 5" key="1">
    <citation type="submission" date="2020-04" db="EMBL/GenBank/DDBJ databases">
        <authorList>
            <person name="Basu S."/>
            <person name="Maruthanayagam V."/>
            <person name="Chakraborty S."/>
            <person name="Pramanik A."/>
            <person name="Mukherjee J."/>
            <person name="Brink B."/>
        </authorList>
    </citation>
    <scope>NUCLEOTIDE SEQUENCE [LARGE SCALE GENOMIC DNA]</scope>
    <source>
        <strain evidence="4 5">AP17</strain>
    </source>
</reference>